<dbReference type="NCBIfam" id="TIGR03086">
    <property type="entry name" value="TIGR03086 family metal-binding protein"/>
    <property type="match status" value="1"/>
</dbReference>
<dbReference type="EMBL" id="UESZ01000001">
    <property type="protein sequence ID" value="SSA34704.1"/>
    <property type="molecule type" value="Genomic_DNA"/>
</dbReference>
<dbReference type="InterPro" id="IPR017517">
    <property type="entry name" value="Maleyloyr_isom"/>
</dbReference>
<dbReference type="AlphaFoldDB" id="A0A2Y8ZS00"/>
<name>A0A2Y8ZS00_9MICO</name>
<dbReference type="InterPro" id="IPR034660">
    <property type="entry name" value="DinB/YfiT-like"/>
</dbReference>
<dbReference type="InterPro" id="IPR017520">
    <property type="entry name" value="CHP03086"/>
</dbReference>
<dbReference type="InterPro" id="IPR024344">
    <property type="entry name" value="MDMPI_metal-binding"/>
</dbReference>
<dbReference type="Gene3D" id="1.20.120.450">
    <property type="entry name" value="dinb family like domain"/>
    <property type="match status" value="1"/>
</dbReference>
<evidence type="ECO:0000313" key="3">
    <source>
        <dbReference type="Proteomes" id="UP000250028"/>
    </source>
</evidence>
<dbReference type="Proteomes" id="UP000250028">
    <property type="component" value="Unassembled WGS sequence"/>
</dbReference>
<reference evidence="3" key="1">
    <citation type="submission" date="2016-10" db="EMBL/GenBank/DDBJ databases">
        <authorList>
            <person name="Varghese N."/>
            <person name="Submissions S."/>
        </authorList>
    </citation>
    <scope>NUCLEOTIDE SEQUENCE [LARGE SCALE GENOMIC DNA]</scope>
    <source>
        <strain evidence="3">DSM 22951</strain>
    </source>
</reference>
<sequence length="201" mass="21354">MNTTALPDLRPQILDAAETVNGLITLAATADLDQPTPCADFTLRDLTGHLITVVRRIRTVVTGGDFRDQPHVTVVPDDQIASTYAEGLAALRTTLTDVDLSAIVTAPFGTVPAAAALGSYVGELTTHAWDLAATLHRRDLLREDLAALTLATVQQRIPADGREDLPFGAVVAVADDAPVFDRLAGWMGRDPAWSTPAISVH</sequence>
<dbReference type="GO" id="GO:0046872">
    <property type="term" value="F:metal ion binding"/>
    <property type="evidence" value="ECO:0007669"/>
    <property type="project" value="InterPro"/>
</dbReference>
<keyword evidence="3" id="KW-1185">Reference proteome</keyword>
<dbReference type="Pfam" id="PF11716">
    <property type="entry name" value="MDMPI_N"/>
    <property type="match status" value="1"/>
</dbReference>
<dbReference type="SUPFAM" id="SSF109854">
    <property type="entry name" value="DinB/YfiT-like putative metalloenzymes"/>
    <property type="match status" value="1"/>
</dbReference>
<dbReference type="NCBIfam" id="TIGR03083">
    <property type="entry name" value="maleylpyruvate isomerase family mycothiol-dependent enzyme"/>
    <property type="match status" value="1"/>
</dbReference>
<proteinExistence type="predicted"/>
<dbReference type="RefSeq" id="WP_170119825.1">
    <property type="nucleotide sequence ID" value="NZ_QGDN01000001.1"/>
</dbReference>
<feature type="domain" description="Mycothiol-dependent maleylpyruvate isomerase metal-binding" evidence="1">
    <location>
        <begin position="16"/>
        <end position="132"/>
    </location>
</feature>
<evidence type="ECO:0000259" key="1">
    <source>
        <dbReference type="Pfam" id="PF11716"/>
    </source>
</evidence>
<protein>
    <submittedName>
        <fullName evidence="2">TIGR03086 family protein</fullName>
    </submittedName>
</protein>
<gene>
    <name evidence="2" type="ORF">SAMN04489750_2029</name>
</gene>
<evidence type="ECO:0000313" key="2">
    <source>
        <dbReference type="EMBL" id="SSA34704.1"/>
    </source>
</evidence>
<organism evidence="2 3">
    <name type="scientific">Branchiibius hedensis</name>
    <dbReference type="NCBI Taxonomy" id="672460"/>
    <lineage>
        <taxon>Bacteria</taxon>
        <taxon>Bacillati</taxon>
        <taxon>Actinomycetota</taxon>
        <taxon>Actinomycetes</taxon>
        <taxon>Micrococcales</taxon>
        <taxon>Dermacoccaceae</taxon>
        <taxon>Branchiibius</taxon>
    </lineage>
</organism>
<accession>A0A2Y8ZS00</accession>